<evidence type="ECO:0000313" key="1">
    <source>
        <dbReference type="EMBL" id="GFB33377.1"/>
    </source>
</evidence>
<gene>
    <name evidence="1" type="ORF">Tci_705348</name>
</gene>
<name>A0A699LH12_TANCI</name>
<accession>A0A699LH12</accession>
<comment type="caution">
    <text evidence="1">The sequence shown here is derived from an EMBL/GenBank/DDBJ whole genome shotgun (WGS) entry which is preliminary data.</text>
</comment>
<sequence length="27" mass="2877">EHVDGVECVDDILVDFGEAERDVGGAM</sequence>
<organism evidence="1">
    <name type="scientific">Tanacetum cinerariifolium</name>
    <name type="common">Dalmatian daisy</name>
    <name type="synonym">Chrysanthemum cinerariifolium</name>
    <dbReference type="NCBI Taxonomy" id="118510"/>
    <lineage>
        <taxon>Eukaryota</taxon>
        <taxon>Viridiplantae</taxon>
        <taxon>Streptophyta</taxon>
        <taxon>Embryophyta</taxon>
        <taxon>Tracheophyta</taxon>
        <taxon>Spermatophyta</taxon>
        <taxon>Magnoliopsida</taxon>
        <taxon>eudicotyledons</taxon>
        <taxon>Gunneridae</taxon>
        <taxon>Pentapetalae</taxon>
        <taxon>asterids</taxon>
        <taxon>campanulids</taxon>
        <taxon>Asterales</taxon>
        <taxon>Asteraceae</taxon>
        <taxon>Asteroideae</taxon>
        <taxon>Anthemideae</taxon>
        <taxon>Anthemidinae</taxon>
        <taxon>Tanacetum</taxon>
    </lineage>
</organism>
<dbReference type="EMBL" id="BKCJ010604340">
    <property type="protein sequence ID" value="GFB33377.1"/>
    <property type="molecule type" value="Genomic_DNA"/>
</dbReference>
<feature type="non-terminal residue" evidence="1">
    <location>
        <position position="1"/>
    </location>
</feature>
<reference evidence="1" key="1">
    <citation type="journal article" date="2019" name="Sci. Rep.">
        <title>Draft genome of Tanacetum cinerariifolium, the natural source of mosquito coil.</title>
        <authorList>
            <person name="Yamashiro T."/>
            <person name="Shiraishi A."/>
            <person name="Satake H."/>
            <person name="Nakayama K."/>
        </authorList>
    </citation>
    <scope>NUCLEOTIDE SEQUENCE</scope>
</reference>
<protein>
    <submittedName>
        <fullName evidence="1">Uncharacterized protein</fullName>
    </submittedName>
</protein>
<proteinExistence type="predicted"/>
<dbReference type="AlphaFoldDB" id="A0A699LH12"/>